<dbReference type="Gene3D" id="3.40.1580.10">
    <property type="entry name" value="SMI1/KNR4-like"/>
    <property type="match status" value="1"/>
</dbReference>
<dbReference type="SUPFAM" id="SSF160631">
    <property type="entry name" value="SMI1/KNR4-like"/>
    <property type="match status" value="1"/>
</dbReference>
<evidence type="ECO:0008006" key="3">
    <source>
        <dbReference type="Google" id="ProtNLM"/>
    </source>
</evidence>
<proteinExistence type="predicted"/>
<evidence type="ECO:0000313" key="1">
    <source>
        <dbReference type="EMBL" id="MDK2593793.1"/>
    </source>
</evidence>
<sequence>MNESQILMSKLLGPRDPAELNCVGFSARDIDEILKYAPPLMARYSQFLTFLSVMGLEDGGLLDSGTFFHFSPKQSFLNLRLECENLYEIFLELRSLPKEGCYLLEINGDEYYYFDFDFDKKNQHVYVYNDKTKSIRDSGWDFFAYLDNRCAVDKSQFHHNKRCTRYREVLPEQLPAVKPAPTKEQVTDFLSLLNHEHAYPRIDELKGYNMHEIARLEAVYNIEVSEELLLYLYTMGRNQAGLIAPIPKGHCDWISYFYAMTELRELLEEYYIKELAEELYIFEMDEELDNFLFYSKSDGGVYYLNNNTERLEIVYKSISEMLFKTSKSIEKHGVEDTSKTDDSVLLFDLEAGPLY</sequence>
<dbReference type="InterPro" id="IPR037883">
    <property type="entry name" value="Knr4/Smi1-like_sf"/>
</dbReference>
<name>A0ABT7EFI1_9GAMM</name>
<comment type="caution">
    <text evidence="1">The sequence shown here is derived from an EMBL/GenBank/DDBJ whole genome shotgun (WGS) entry which is preliminary data.</text>
</comment>
<dbReference type="Proteomes" id="UP001231915">
    <property type="component" value="Unassembled WGS sequence"/>
</dbReference>
<reference evidence="1 2" key="1">
    <citation type="submission" date="2023-05" db="EMBL/GenBank/DDBJ databases">
        <title>Pseudoalteromonas ardens sp. nov., Pseudoalteromonas obscura sp. nov., and Pseudoalteromonas umbrosa sp. nov., isolated from the coral Montipora capitata.</title>
        <authorList>
            <person name="Thomas E.M."/>
            <person name="Smith E.M."/>
            <person name="Papke E."/>
            <person name="Shlafstein M.D."/>
            <person name="Oline D.K."/>
            <person name="Videau P."/>
            <person name="Saw J.H."/>
            <person name="Strangman W.K."/>
            <person name="Ushijima B."/>
        </authorList>
    </citation>
    <scope>NUCLEOTIDE SEQUENCE [LARGE SCALE GENOMIC DNA]</scope>
    <source>
        <strain evidence="1 2">P94</strain>
    </source>
</reference>
<evidence type="ECO:0000313" key="2">
    <source>
        <dbReference type="Proteomes" id="UP001231915"/>
    </source>
</evidence>
<accession>A0ABT7EFI1</accession>
<dbReference type="EMBL" id="JASJUT010000001">
    <property type="protein sequence ID" value="MDK2593793.1"/>
    <property type="molecule type" value="Genomic_DNA"/>
</dbReference>
<dbReference type="RefSeq" id="WP_284136134.1">
    <property type="nucleotide sequence ID" value="NZ_JASJUT010000001.1"/>
</dbReference>
<keyword evidence="2" id="KW-1185">Reference proteome</keyword>
<organism evidence="1 2">
    <name type="scientific">Pseudoalteromonas obscura</name>
    <dbReference type="NCBI Taxonomy" id="3048491"/>
    <lineage>
        <taxon>Bacteria</taxon>
        <taxon>Pseudomonadati</taxon>
        <taxon>Pseudomonadota</taxon>
        <taxon>Gammaproteobacteria</taxon>
        <taxon>Alteromonadales</taxon>
        <taxon>Pseudoalteromonadaceae</taxon>
        <taxon>Pseudoalteromonas</taxon>
    </lineage>
</organism>
<gene>
    <name evidence="1" type="ORF">QNM18_01780</name>
</gene>
<protein>
    <recommendedName>
        <fullName evidence="3">Knr4/Smi1-like domain-containing protein</fullName>
    </recommendedName>
</protein>